<organism evidence="2 4">
    <name type="scientific">Yersinia enterocolitica</name>
    <dbReference type="NCBI Taxonomy" id="630"/>
    <lineage>
        <taxon>Bacteria</taxon>
        <taxon>Pseudomonadati</taxon>
        <taxon>Pseudomonadota</taxon>
        <taxon>Gammaproteobacteria</taxon>
        <taxon>Enterobacterales</taxon>
        <taxon>Yersiniaceae</taxon>
        <taxon>Yersinia</taxon>
    </lineage>
</organism>
<gene>
    <name evidence="2" type="primary">sseD</name>
    <name evidence="2" type="ORF">ERS137939_02133</name>
    <name evidence="3" type="ORF">RSF11_002966</name>
</gene>
<accession>A0A9P1PVL2</accession>
<dbReference type="RefSeq" id="WP_050131007.1">
    <property type="nucleotide sequence ID" value="NZ_CP107080.1"/>
</dbReference>
<evidence type="ECO:0000313" key="3">
    <source>
        <dbReference type="EMBL" id="ELI8103240.1"/>
    </source>
</evidence>
<dbReference type="Proteomes" id="UP001182355">
    <property type="component" value="Unassembled WGS sequence"/>
</dbReference>
<dbReference type="AlphaFoldDB" id="A0A9P1PVL2"/>
<dbReference type="Proteomes" id="UP000041356">
    <property type="component" value="Unassembled WGS sequence"/>
</dbReference>
<dbReference type="Pfam" id="PF05802">
    <property type="entry name" value="SctB2"/>
    <property type="match status" value="1"/>
</dbReference>
<name>A0A9P1PVL2_YEREN</name>
<feature type="coiled-coil region" evidence="1">
    <location>
        <begin position="156"/>
        <end position="190"/>
    </location>
</feature>
<dbReference type="EMBL" id="CPZF01000005">
    <property type="protein sequence ID" value="CNF69765.1"/>
    <property type="molecule type" value="Genomic_DNA"/>
</dbReference>
<reference evidence="3" key="2">
    <citation type="submission" date="2023-02" db="EMBL/GenBank/DDBJ databases">
        <authorList>
            <person name="Ashton P.M."/>
            <person name="Dallman T."/>
            <person name="Nair S."/>
            <person name="De Pinna E."/>
            <person name="Peters T."/>
            <person name="Grant K."/>
        </authorList>
    </citation>
    <scope>NUCLEOTIDE SEQUENCE</scope>
    <source>
        <strain evidence="3">01103883</strain>
    </source>
</reference>
<keyword evidence="1" id="KW-0175">Coiled coil</keyword>
<evidence type="ECO:0000313" key="4">
    <source>
        <dbReference type="Proteomes" id="UP000041356"/>
    </source>
</evidence>
<sequence length="197" mass="21315">MNMIVNHQITLSEENKIYTGKGSENTGNNIDDIISDLSDIIFQMNILFKKNRDVLNAYNQKQQMLGWDIQISSIKNKRDAIDKTAAGTISSGICSILAGVTSGLGAVTSLKLGDIAIHGSSALGQLEVGSGKLAEGQMTLQADLKRMTGDLQNSGAQSYNKNISELSDKISELRQNMKDFGNNINNMMGQISMAVKL</sequence>
<comment type="caution">
    <text evidence="2">The sequence shown here is derived from an EMBL/GenBank/DDBJ whole genome shotgun (WGS) entry which is preliminary data.</text>
</comment>
<dbReference type="EMBL" id="ABNAVX010000016">
    <property type="protein sequence ID" value="ELI8103240.1"/>
    <property type="molecule type" value="Genomic_DNA"/>
</dbReference>
<dbReference type="InterPro" id="IPR008611">
    <property type="entry name" value="SctB2-like"/>
</dbReference>
<protein>
    <submittedName>
        <fullName evidence="2 3">Chemotaxis protein</fullName>
    </submittedName>
</protein>
<reference evidence="2 4" key="1">
    <citation type="submission" date="2015-03" db="EMBL/GenBank/DDBJ databases">
        <authorList>
            <consortium name="Pathogen Informatics"/>
            <person name="Murphy D."/>
        </authorList>
    </citation>
    <scope>NUCLEOTIDE SEQUENCE [LARGE SCALE GENOMIC DNA]</scope>
    <source>
        <strain evidence="2 4">IP27818</strain>
    </source>
</reference>
<proteinExistence type="predicted"/>
<evidence type="ECO:0000256" key="1">
    <source>
        <dbReference type="SAM" id="Coils"/>
    </source>
</evidence>
<evidence type="ECO:0000313" key="2">
    <source>
        <dbReference type="EMBL" id="CNF69765.1"/>
    </source>
</evidence>